<evidence type="ECO:0000313" key="1">
    <source>
        <dbReference type="EMBL" id="KAL2039886.1"/>
    </source>
</evidence>
<name>A0ABR4A4L1_9LECA</name>
<organism evidence="1 2">
    <name type="scientific">Stereocaulon virgatum</name>
    <dbReference type="NCBI Taxonomy" id="373712"/>
    <lineage>
        <taxon>Eukaryota</taxon>
        <taxon>Fungi</taxon>
        <taxon>Dikarya</taxon>
        <taxon>Ascomycota</taxon>
        <taxon>Pezizomycotina</taxon>
        <taxon>Lecanoromycetes</taxon>
        <taxon>OSLEUM clade</taxon>
        <taxon>Lecanoromycetidae</taxon>
        <taxon>Lecanorales</taxon>
        <taxon>Lecanorineae</taxon>
        <taxon>Stereocaulaceae</taxon>
        <taxon>Stereocaulon</taxon>
    </lineage>
</organism>
<gene>
    <name evidence="1" type="ORF">N7G274_007289</name>
</gene>
<dbReference type="Proteomes" id="UP001590950">
    <property type="component" value="Unassembled WGS sequence"/>
</dbReference>
<evidence type="ECO:0000313" key="2">
    <source>
        <dbReference type="Proteomes" id="UP001590950"/>
    </source>
</evidence>
<proteinExistence type="predicted"/>
<keyword evidence="2" id="KW-1185">Reference proteome</keyword>
<protein>
    <submittedName>
        <fullName evidence="1">Uncharacterized protein</fullName>
    </submittedName>
</protein>
<comment type="caution">
    <text evidence="1">The sequence shown here is derived from an EMBL/GenBank/DDBJ whole genome shotgun (WGS) entry which is preliminary data.</text>
</comment>
<reference evidence="1 2" key="1">
    <citation type="submission" date="2024-09" db="EMBL/GenBank/DDBJ databases">
        <title>Rethinking Asexuality: The Enigmatic Case of Functional Sexual Genes in Lepraria (Stereocaulaceae).</title>
        <authorList>
            <person name="Doellman M."/>
            <person name="Sun Y."/>
            <person name="Barcenas-Pena A."/>
            <person name="Lumbsch H.T."/>
            <person name="Grewe F."/>
        </authorList>
    </citation>
    <scope>NUCLEOTIDE SEQUENCE [LARGE SCALE GENOMIC DNA]</scope>
    <source>
        <strain evidence="1 2">Mercado 3170</strain>
    </source>
</reference>
<dbReference type="EMBL" id="JBEFKJ010000023">
    <property type="protein sequence ID" value="KAL2039886.1"/>
    <property type="molecule type" value="Genomic_DNA"/>
</dbReference>
<sequence length="75" mass="8571">MEKGKAQLDEANFWGKPELSASQTRLEVEARERRFEMDGADAKFELPAHCCRLGIRAAIGLHELRGDEEERELEV</sequence>
<accession>A0ABR4A4L1</accession>